<evidence type="ECO:0000256" key="7">
    <source>
        <dbReference type="ARBA" id="ARBA00023085"/>
    </source>
</evidence>
<reference evidence="13 14" key="1">
    <citation type="submission" date="2018-04" db="EMBL/GenBank/DDBJ databases">
        <authorList>
            <person name="Vogel A."/>
        </authorList>
    </citation>
    <scope>NUCLEOTIDE SEQUENCE [LARGE SCALE GENOMIC DNA]</scope>
</reference>
<keyword evidence="7 10" id="KW-0063">Aspartyl esterase</keyword>
<dbReference type="GO" id="GO:0030599">
    <property type="term" value="F:pectinesterase activity"/>
    <property type="evidence" value="ECO:0007669"/>
    <property type="project" value="UniProtKB-UniRule"/>
</dbReference>
<feature type="region of interest" description="Disordered" evidence="11">
    <location>
        <begin position="30"/>
        <end position="68"/>
    </location>
</feature>
<accession>A0A484NBG4</accession>
<evidence type="ECO:0000256" key="4">
    <source>
        <dbReference type="ARBA" id="ARBA00013229"/>
    </source>
</evidence>
<evidence type="ECO:0000256" key="2">
    <source>
        <dbReference type="ARBA" id="ARBA00005184"/>
    </source>
</evidence>
<evidence type="ECO:0000256" key="1">
    <source>
        <dbReference type="ARBA" id="ARBA00004613"/>
    </source>
</evidence>
<comment type="subcellular location">
    <subcellularLocation>
        <location evidence="1">Secreted</location>
    </subcellularLocation>
</comment>
<evidence type="ECO:0000313" key="14">
    <source>
        <dbReference type="Proteomes" id="UP000595140"/>
    </source>
</evidence>
<feature type="chain" id="PRO_5019616565" description="Pectinesterase" evidence="10">
    <location>
        <begin position="27"/>
        <end position="398"/>
    </location>
</feature>
<dbReference type="InterPro" id="IPR000070">
    <property type="entry name" value="Pectinesterase_cat"/>
</dbReference>
<dbReference type="GO" id="GO:0045490">
    <property type="term" value="P:pectin catabolic process"/>
    <property type="evidence" value="ECO:0007669"/>
    <property type="project" value="UniProtKB-UniRule"/>
</dbReference>
<evidence type="ECO:0000313" key="13">
    <source>
        <dbReference type="EMBL" id="VFQ97618.1"/>
    </source>
</evidence>
<feature type="active site" evidence="9">
    <location>
        <position position="253"/>
    </location>
</feature>
<dbReference type="Proteomes" id="UP000595140">
    <property type="component" value="Unassembled WGS sequence"/>
</dbReference>
<organism evidence="13 14">
    <name type="scientific">Cuscuta campestris</name>
    <dbReference type="NCBI Taxonomy" id="132261"/>
    <lineage>
        <taxon>Eukaryota</taxon>
        <taxon>Viridiplantae</taxon>
        <taxon>Streptophyta</taxon>
        <taxon>Embryophyta</taxon>
        <taxon>Tracheophyta</taxon>
        <taxon>Spermatophyta</taxon>
        <taxon>Magnoliopsida</taxon>
        <taxon>eudicotyledons</taxon>
        <taxon>Gunneridae</taxon>
        <taxon>Pentapetalae</taxon>
        <taxon>asterids</taxon>
        <taxon>lamiids</taxon>
        <taxon>Solanales</taxon>
        <taxon>Convolvulaceae</taxon>
        <taxon>Cuscuteae</taxon>
        <taxon>Cuscuta</taxon>
        <taxon>Cuscuta subgen. Grammica</taxon>
        <taxon>Cuscuta sect. Cleistogrammica</taxon>
    </lineage>
</organism>
<keyword evidence="14" id="KW-1185">Reference proteome</keyword>
<evidence type="ECO:0000256" key="9">
    <source>
        <dbReference type="PROSITE-ProRule" id="PRU10040"/>
    </source>
</evidence>
<feature type="signal peptide" evidence="10">
    <location>
        <begin position="1"/>
        <end position="26"/>
    </location>
</feature>
<dbReference type="EC" id="3.1.1.11" evidence="4 10"/>
<proteinExistence type="inferred from homology"/>
<comment type="pathway">
    <text evidence="2 10">Glycan metabolism; pectin degradation; 2-dehydro-3-deoxy-D-gluconate from pectin: step 1/5.</text>
</comment>
<evidence type="ECO:0000256" key="8">
    <source>
        <dbReference type="ARBA" id="ARBA00047928"/>
    </source>
</evidence>
<dbReference type="InterPro" id="IPR012334">
    <property type="entry name" value="Pectin_lyas_fold"/>
</dbReference>
<keyword evidence="5" id="KW-0964">Secreted</keyword>
<keyword evidence="10" id="KW-0732">Signal</keyword>
<dbReference type="PANTHER" id="PTHR31321">
    <property type="entry name" value="ACYL-COA THIOESTER HYDROLASE YBHC-RELATED"/>
    <property type="match status" value="1"/>
</dbReference>
<evidence type="ECO:0000256" key="11">
    <source>
        <dbReference type="SAM" id="MobiDB-lite"/>
    </source>
</evidence>
<dbReference type="Gene3D" id="2.160.20.10">
    <property type="entry name" value="Single-stranded right-handed beta-helix, Pectin lyase-like"/>
    <property type="match status" value="1"/>
</dbReference>
<sequence>MARNAVTVTVAVAVAVLFHLVVQCPATKVAPAPAPSSAVTAAASPSSGNVSAAAADDGSPPIPSKKDQIESWFTANVKPLESRKGTLDPALVAAEADVKRIRVSKDGKGDFKTITDAVKSIPAKNTKRYIISIAGGNYTEKVMVNWNQPFVTLIGDPKDRPTIIAGETAAKVGTIYSATLYVLSDYFTAININVMNSAPRPDGLKTGQQAVALTITGDKAAFYNCKFFGFQDTLCDHHNKHFYKDCYIEGTVDFIFGDGKSIFLNNEIHVIEGNRMAMVTAHGRKSENEDTGFSFVHCKVTGSGQTAVLGRGWFDYSKVVFTYTDVSDAIKPEGWMGLRSDPTKGGTIFFGEHQNTGAGASKATRPSYVKHLTEAEVKPFLSLGYIQASKWLLPPIKP</sequence>
<evidence type="ECO:0000256" key="6">
    <source>
        <dbReference type="ARBA" id="ARBA00022801"/>
    </source>
</evidence>
<dbReference type="InterPro" id="IPR033131">
    <property type="entry name" value="Pectinesterase_Asp_AS"/>
</dbReference>
<comment type="catalytic activity">
    <reaction evidence="8 10">
        <text>[(1-&gt;4)-alpha-D-galacturonosyl methyl ester](n) + n H2O = [(1-&gt;4)-alpha-D-galacturonosyl](n) + n methanol + n H(+)</text>
        <dbReference type="Rhea" id="RHEA:22380"/>
        <dbReference type="Rhea" id="RHEA-COMP:14570"/>
        <dbReference type="Rhea" id="RHEA-COMP:14573"/>
        <dbReference type="ChEBI" id="CHEBI:15377"/>
        <dbReference type="ChEBI" id="CHEBI:15378"/>
        <dbReference type="ChEBI" id="CHEBI:17790"/>
        <dbReference type="ChEBI" id="CHEBI:140522"/>
        <dbReference type="ChEBI" id="CHEBI:140523"/>
        <dbReference type="EC" id="3.1.1.11"/>
    </reaction>
</comment>
<dbReference type="EMBL" id="OOIL02006555">
    <property type="protein sequence ID" value="VFQ97618.1"/>
    <property type="molecule type" value="Genomic_DNA"/>
</dbReference>
<dbReference type="UniPathway" id="UPA00545">
    <property type="reaction ID" value="UER00823"/>
</dbReference>
<dbReference type="PANTHER" id="PTHR31321:SF87">
    <property type="entry name" value="PECTINESTERASE 63-RELATED"/>
    <property type="match status" value="1"/>
</dbReference>
<evidence type="ECO:0000256" key="5">
    <source>
        <dbReference type="ARBA" id="ARBA00022525"/>
    </source>
</evidence>
<name>A0A484NBG4_9ASTE</name>
<dbReference type="OrthoDB" id="2019149at2759"/>
<dbReference type="AlphaFoldDB" id="A0A484NBG4"/>
<dbReference type="GO" id="GO:0005576">
    <property type="term" value="C:extracellular region"/>
    <property type="evidence" value="ECO:0007669"/>
    <property type="project" value="UniProtKB-SubCell"/>
</dbReference>
<feature type="domain" description="Pectinesterase catalytic" evidence="12">
    <location>
        <begin position="101"/>
        <end position="387"/>
    </location>
</feature>
<dbReference type="GO" id="GO:0042545">
    <property type="term" value="P:cell wall modification"/>
    <property type="evidence" value="ECO:0007669"/>
    <property type="project" value="UniProtKB-UniRule"/>
</dbReference>
<evidence type="ECO:0000256" key="10">
    <source>
        <dbReference type="RuleBase" id="RU000589"/>
    </source>
</evidence>
<dbReference type="PROSITE" id="PS00503">
    <property type="entry name" value="PECTINESTERASE_2"/>
    <property type="match status" value="1"/>
</dbReference>
<evidence type="ECO:0000259" key="12">
    <source>
        <dbReference type="Pfam" id="PF01095"/>
    </source>
</evidence>
<dbReference type="SUPFAM" id="SSF51126">
    <property type="entry name" value="Pectin lyase-like"/>
    <property type="match status" value="1"/>
</dbReference>
<keyword evidence="6 10" id="KW-0378">Hydrolase</keyword>
<protein>
    <recommendedName>
        <fullName evidence="4 10">Pectinesterase</fullName>
        <ecNumber evidence="4 10">3.1.1.11</ecNumber>
    </recommendedName>
</protein>
<dbReference type="InterPro" id="IPR011050">
    <property type="entry name" value="Pectin_lyase_fold/virulence"/>
</dbReference>
<feature type="compositionally biased region" description="Low complexity" evidence="11">
    <location>
        <begin position="30"/>
        <end position="47"/>
    </location>
</feature>
<gene>
    <name evidence="13" type="ORF">CCAM_LOCUS39394</name>
</gene>
<comment type="similarity">
    <text evidence="3">Belongs to the pectinesterase family.</text>
</comment>
<evidence type="ECO:0000256" key="3">
    <source>
        <dbReference type="ARBA" id="ARBA00008891"/>
    </source>
</evidence>
<dbReference type="Pfam" id="PF01095">
    <property type="entry name" value="Pectinesterase"/>
    <property type="match status" value="1"/>
</dbReference>